<proteinExistence type="predicted"/>
<dbReference type="InterPro" id="IPR037524">
    <property type="entry name" value="PA14/GLEYA"/>
</dbReference>
<evidence type="ECO:0000313" key="2">
    <source>
        <dbReference type="EMBL" id="GAG81144.1"/>
    </source>
</evidence>
<organism evidence="2">
    <name type="scientific">marine sediment metagenome</name>
    <dbReference type="NCBI Taxonomy" id="412755"/>
    <lineage>
        <taxon>unclassified sequences</taxon>
        <taxon>metagenomes</taxon>
        <taxon>ecological metagenomes</taxon>
    </lineage>
</organism>
<comment type="caution">
    <text evidence="2">The sequence shown here is derived from an EMBL/GenBank/DDBJ whole genome shotgun (WGS) entry which is preliminary data.</text>
</comment>
<dbReference type="Gene3D" id="3.90.182.10">
    <property type="entry name" value="Toxin - Anthrax Protective Antigen,domain 1"/>
    <property type="match status" value="1"/>
</dbReference>
<evidence type="ECO:0000259" key="1">
    <source>
        <dbReference type="PROSITE" id="PS51820"/>
    </source>
</evidence>
<sequence>DLLEGYPTDRDSEGTFLAGSDIIEPSTMLAFDWGVGGTPAPVSDGRIDLWAARWFGYLYARYSGTYRFYVDSSPHSRIRVKLNGSYRTLKDADAANTERWADANLIKTRQELYFDLALTEDTWNDIQVEFSIPQQSAPQNVHNYLCVKYREPDATTAWDPWGNTNDVDHPDKVTHAGFYKLPRLKCSHQSCVVSIGFNQSWPG</sequence>
<name>X1AGR6_9ZZZZ</name>
<accession>X1AGR6</accession>
<dbReference type="SUPFAM" id="SSF56988">
    <property type="entry name" value="Anthrax protective antigen"/>
    <property type="match status" value="1"/>
</dbReference>
<protein>
    <recommendedName>
        <fullName evidence="1">PA14 domain-containing protein</fullName>
    </recommendedName>
</protein>
<dbReference type="PROSITE" id="PS51820">
    <property type="entry name" value="PA14"/>
    <property type="match status" value="1"/>
</dbReference>
<feature type="non-terminal residue" evidence="2">
    <location>
        <position position="1"/>
    </location>
</feature>
<feature type="domain" description="PA14" evidence="1">
    <location>
        <begin position="1"/>
        <end position="161"/>
    </location>
</feature>
<dbReference type="AlphaFoldDB" id="X1AGR6"/>
<reference evidence="2" key="1">
    <citation type="journal article" date="2014" name="Front. Microbiol.">
        <title>High frequency of phylogenetically diverse reductive dehalogenase-homologous genes in deep subseafloor sedimentary metagenomes.</title>
        <authorList>
            <person name="Kawai M."/>
            <person name="Futagami T."/>
            <person name="Toyoda A."/>
            <person name="Takaki Y."/>
            <person name="Nishi S."/>
            <person name="Hori S."/>
            <person name="Arai W."/>
            <person name="Tsubouchi T."/>
            <person name="Morono Y."/>
            <person name="Uchiyama I."/>
            <person name="Ito T."/>
            <person name="Fujiyama A."/>
            <person name="Inagaki F."/>
            <person name="Takami H."/>
        </authorList>
    </citation>
    <scope>NUCLEOTIDE SEQUENCE</scope>
    <source>
        <strain evidence="2">Expedition CK06-06</strain>
    </source>
</reference>
<gene>
    <name evidence="2" type="ORF">S01H4_25983</name>
</gene>
<dbReference type="EMBL" id="BART01012452">
    <property type="protein sequence ID" value="GAG81144.1"/>
    <property type="molecule type" value="Genomic_DNA"/>
</dbReference>